<dbReference type="InterPro" id="IPR041698">
    <property type="entry name" value="Methyltransf_25"/>
</dbReference>
<organism evidence="3 4">
    <name type="scientific">Afipia clevelandensis ATCC 49720</name>
    <dbReference type="NCBI Taxonomy" id="883079"/>
    <lineage>
        <taxon>Bacteria</taxon>
        <taxon>Pseudomonadati</taxon>
        <taxon>Pseudomonadota</taxon>
        <taxon>Alphaproteobacteria</taxon>
        <taxon>Hyphomicrobiales</taxon>
        <taxon>Nitrobacteraceae</taxon>
        <taxon>Afipia</taxon>
    </lineage>
</organism>
<evidence type="ECO:0000313" key="4">
    <source>
        <dbReference type="Proteomes" id="UP000001095"/>
    </source>
</evidence>
<evidence type="ECO:0000256" key="1">
    <source>
        <dbReference type="SAM" id="MobiDB-lite"/>
    </source>
</evidence>
<dbReference type="AlphaFoldDB" id="K8P4F5"/>
<gene>
    <name evidence="3" type="ORF">HMPREF9696_01831</name>
</gene>
<dbReference type="PATRIC" id="fig|883079.3.peg.1858"/>
<dbReference type="EMBL" id="AGWY01000008">
    <property type="protein sequence ID" value="EKS35619.1"/>
    <property type="molecule type" value="Genomic_DNA"/>
</dbReference>
<accession>K8P4F5</accession>
<dbReference type="Gene3D" id="3.40.50.150">
    <property type="entry name" value="Vaccinia Virus protein VP39"/>
    <property type="match status" value="1"/>
</dbReference>
<reference evidence="3 4" key="1">
    <citation type="submission" date="2012-04" db="EMBL/GenBank/DDBJ databases">
        <title>The Genome Sequence of Afipia clevelandensis ATCC 49720.</title>
        <authorList>
            <consortium name="The Broad Institute Genome Sequencing Platform"/>
            <person name="Earl A."/>
            <person name="Ward D."/>
            <person name="Feldgarden M."/>
            <person name="Gevers D."/>
            <person name="Huys G."/>
            <person name="Walker B."/>
            <person name="Young S.K."/>
            <person name="Zeng Q."/>
            <person name="Gargeya S."/>
            <person name="Fitzgerald M."/>
            <person name="Haas B."/>
            <person name="Abouelleil A."/>
            <person name="Alvarado L."/>
            <person name="Arachchi H.M."/>
            <person name="Berlin A."/>
            <person name="Chapman S.B."/>
            <person name="Goldberg J."/>
            <person name="Griggs A."/>
            <person name="Gujja S."/>
            <person name="Hansen M."/>
            <person name="Howarth C."/>
            <person name="Imamovic A."/>
            <person name="Larimer J."/>
            <person name="McCowen C."/>
            <person name="Montmayeur A."/>
            <person name="Murphy C."/>
            <person name="Neiman D."/>
            <person name="Pearson M."/>
            <person name="Priest M."/>
            <person name="Roberts A."/>
            <person name="Saif S."/>
            <person name="Shea T."/>
            <person name="Sisk P."/>
            <person name="Sykes S."/>
            <person name="Wortman J."/>
            <person name="Nusbaum C."/>
            <person name="Birren B."/>
        </authorList>
    </citation>
    <scope>NUCLEOTIDE SEQUENCE [LARGE SCALE GENOMIC DNA]</scope>
    <source>
        <strain evidence="3 4">ATCC 49720</strain>
    </source>
</reference>
<feature type="domain" description="Methyltransferase" evidence="2">
    <location>
        <begin position="145"/>
        <end position="231"/>
    </location>
</feature>
<protein>
    <recommendedName>
        <fullName evidence="2">Methyltransferase domain-containing protein</fullName>
    </recommendedName>
</protein>
<keyword evidence="4" id="KW-1185">Reference proteome</keyword>
<sequence>MRSVLLEKLRCPLTGHQLQVAAIESGVDIEKKAAVRTGILWSEQGGFWYPIINYVPIMLTFVTPLVTKFASEHASRVAALSGQPKLPNASPEQGERSVQTTFTEEWGGLEDDQLTFVYDQTELVALHRDVWIQQDDEERSSARTVLDVGCGFGKEAIVLSELYPNAQVIGADLNLAVVKAGERLVETTRVNPVVASLFHLPFSPESMDHVHCQGVLHHTWSTKAGFDAIAEKVASAGSLFVWVYAAEDRHVVKGVRGMLVRAYWSISHRIFRPVLSRAPSAVRSAAVHAISAAIHPIIKDRGRNRGRWKYANTVHGIRDAFTPMYAHEHGFNEVLEWFEAAGFSPKPQRPLKYRELFGSRLVGAGFIGRRPA</sequence>
<dbReference type="SUPFAM" id="SSF158997">
    <property type="entry name" value="Trm112p-like"/>
    <property type="match status" value="1"/>
</dbReference>
<proteinExistence type="predicted"/>
<evidence type="ECO:0000259" key="2">
    <source>
        <dbReference type="Pfam" id="PF13649"/>
    </source>
</evidence>
<feature type="region of interest" description="Disordered" evidence="1">
    <location>
        <begin position="81"/>
        <end position="100"/>
    </location>
</feature>
<evidence type="ECO:0000313" key="3">
    <source>
        <dbReference type="EMBL" id="EKS35619.1"/>
    </source>
</evidence>
<name>K8P4F5_9BRAD</name>
<dbReference type="PANTHER" id="PTHR43591">
    <property type="entry name" value="METHYLTRANSFERASE"/>
    <property type="match status" value="1"/>
</dbReference>
<dbReference type="HOGENOM" id="CLU_743217_0_0_5"/>
<dbReference type="InterPro" id="IPR029063">
    <property type="entry name" value="SAM-dependent_MTases_sf"/>
</dbReference>
<dbReference type="CDD" id="cd02440">
    <property type="entry name" value="AdoMet_MTases"/>
    <property type="match status" value="1"/>
</dbReference>
<dbReference type="Pfam" id="PF13649">
    <property type="entry name" value="Methyltransf_25"/>
    <property type="match status" value="1"/>
</dbReference>
<dbReference type="OrthoDB" id="9777830at2"/>
<dbReference type="SUPFAM" id="SSF53335">
    <property type="entry name" value="S-adenosyl-L-methionine-dependent methyltransferases"/>
    <property type="match status" value="1"/>
</dbReference>
<dbReference type="Proteomes" id="UP000001095">
    <property type="component" value="Unassembled WGS sequence"/>
</dbReference>
<comment type="caution">
    <text evidence="3">The sequence shown here is derived from an EMBL/GenBank/DDBJ whole genome shotgun (WGS) entry which is preliminary data.</text>
</comment>
<dbReference type="RefSeq" id="WP_002712697.1">
    <property type="nucleotide sequence ID" value="NZ_KB375281.1"/>
</dbReference>